<dbReference type="OrthoDB" id="5069333at2759"/>
<accession>A0A9W9XUV5</accession>
<reference evidence="1" key="1">
    <citation type="submission" date="2022-12" db="EMBL/GenBank/DDBJ databases">
        <authorList>
            <person name="Petersen C."/>
        </authorList>
    </citation>
    <scope>NUCLEOTIDE SEQUENCE</scope>
    <source>
        <strain evidence="1">IBT 29495</strain>
    </source>
</reference>
<evidence type="ECO:0000313" key="1">
    <source>
        <dbReference type="EMBL" id="KAJ5502980.1"/>
    </source>
</evidence>
<protein>
    <submittedName>
        <fullName evidence="1">Uncharacterized protein</fullName>
    </submittedName>
</protein>
<gene>
    <name evidence="1" type="ORF">N7463_005854</name>
</gene>
<dbReference type="EMBL" id="JAPWDS010000003">
    <property type="protein sequence ID" value="KAJ5502980.1"/>
    <property type="molecule type" value="Genomic_DNA"/>
</dbReference>
<keyword evidence="2" id="KW-1185">Reference proteome</keyword>
<dbReference type="Proteomes" id="UP001149954">
    <property type="component" value="Unassembled WGS sequence"/>
</dbReference>
<reference evidence="1" key="2">
    <citation type="journal article" date="2023" name="IMA Fungus">
        <title>Comparative genomic study of the Penicillium genus elucidates a diverse pangenome and 15 lateral gene transfer events.</title>
        <authorList>
            <person name="Petersen C."/>
            <person name="Sorensen T."/>
            <person name="Nielsen M.R."/>
            <person name="Sondergaard T.E."/>
            <person name="Sorensen J.L."/>
            <person name="Fitzpatrick D.A."/>
            <person name="Frisvad J.C."/>
            <person name="Nielsen K.L."/>
        </authorList>
    </citation>
    <scope>NUCLEOTIDE SEQUENCE</scope>
    <source>
        <strain evidence="1">IBT 29495</strain>
    </source>
</reference>
<dbReference type="AlphaFoldDB" id="A0A9W9XUV5"/>
<evidence type="ECO:0000313" key="2">
    <source>
        <dbReference type="Proteomes" id="UP001149954"/>
    </source>
</evidence>
<name>A0A9W9XUV5_9EURO</name>
<comment type="caution">
    <text evidence="1">The sequence shown here is derived from an EMBL/GenBank/DDBJ whole genome shotgun (WGS) entry which is preliminary data.</text>
</comment>
<sequence>MYRLAFGGSFNEQRSLPTTESACFTLPVPPGGARTSLAQQSTARFERFIRDTFDRNITYPVPEASYDLFWGYSE</sequence>
<organism evidence="1 2">
    <name type="scientific">Penicillium fimorum</name>
    <dbReference type="NCBI Taxonomy" id="1882269"/>
    <lineage>
        <taxon>Eukaryota</taxon>
        <taxon>Fungi</taxon>
        <taxon>Dikarya</taxon>
        <taxon>Ascomycota</taxon>
        <taxon>Pezizomycotina</taxon>
        <taxon>Eurotiomycetes</taxon>
        <taxon>Eurotiomycetidae</taxon>
        <taxon>Eurotiales</taxon>
        <taxon>Aspergillaceae</taxon>
        <taxon>Penicillium</taxon>
    </lineage>
</organism>
<proteinExistence type="predicted"/>